<evidence type="ECO:0000313" key="1">
    <source>
        <dbReference type="EMBL" id="CAD6992131.1"/>
    </source>
</evidence>
<sequence length="124" mass="14157">MFSYFQRSTLDKSKTKPIYFFSSFITEHHRHLSSFYDNLATCVSKLFDSFLAQLTKLLCKSRSNATTTSALLAITQQVLTMAAYKVCCDVAFNCNFCWIYGGMRDKFVFRAKIIRTIDAGGIND</sequence>
<dbReference type="Proteomes" id="UP000606786">
    <property type="component" value="Unassembled WGS sequence"/>
</dbReference>
<reference evidence="1" key="1">
    <citation type="submission" date="2020-11" db="EMBL/GenBank/DDBJ databases">
        <authorList>
            <person name="Whitehead M."/>
        </authorList>
    </citation>
    <scope>NUCLEOTIDE SEQUENCE</scope>
    <source>
        <strain evidence="1">EGII</strain>
    </source>
</reference>
<organism evidence="1 2">
    <name type="scientific">Ceratitis capitata</name>
    <name type="common">Mediterranean fruit fly</name>
    <name type="synonym">Tephritis capitata</name>
    <dbReference type="NCBI Taxonomy" id="7213"/>
    <lineage>
        <taxon>Eukaryota</taxon>
        <taxon>Metazoa</taxon>
        <taxon>Ecdysozoa</taxon>
        <taxon>Arthropoda</taxon>
        <taxon>Hexapoda</taxon>
        <taxon>Insecta</taxon>
        <taxon>Pterygota</taxon>
        <taxon>Neoptera</taxon>
        <taxon>Endopterygota</taxon>
        <taxon>Diptera</taxon>
        <taxon>Brachycera</taxon>
        <taxon>Muscomorpha</taxon>
        <taxon>Tephritoidea</taxon>
        <taxon>Tephritidae</taxon>
        <taxon>Ceratitis</taxon>
        <taxon>Ceratitis</taxon>
    </lineage>
</organism>
<dbReference type="EMBL" id="CAJHJT010000001">
    <property type="protein sequence ID" value="CAD6992131.1"/>
    <property type="molecule type" value="Genomic_DNA"/>
</dbReference>
<proteinExistence type="predicted"/>
<gene>
    <name evidence="1" type="ORF">CCAP1982_LOCUS1010</name>
</gene>
<accession>A0A811U0S3</accession>
<dbReference type="AlphaFoldDB" id="A0A811U0S3"/>
<protein>
    <submittedName>
        <fullName evidence="1">(Mediterranean fruit fly) hypothetical protein</fullName>
    </submittedName>
</protein>
<comment type="caution">
    <text evidence="1">The sequence shown here is derived from an EMBL/GenBank/DDBJ whole genome shotgun (WGS) entry which is preliminary data.</text>
</comment>
<name>A0A811U0S3_CERCA</name>
<keyword evidence="2" id="KW-1185">Reference proteome</keyword>
<evidence type="ECO:0000313" key="2">
    <source>
        <dbReference type="Proteomes" id="UP000606786"/>
    </source>
</evidence>